<dbReference type="InterPro" id="IPR000719">
    <property type="entry name" value="Prot_kinase_dom"/>
</dbReference>
<keyword evidence="13" id="KW-1185">Reference proteome</keyword>
<dbReference type="PROSITE" id="PS50011">
    <property type="entry name" value="PROTEIN_KINASE_DOM"/>
    <property type="match status" value="1"/>
</dbReference>
<feature type="active site" description="Proton acceptor" evidence="6">
    <location>
        <position position="210"/>
    </location>
</feature>
<dbReference type="SMART" id="SM00220">
    <property type="entry name" value="S_TKc"/>
    <property type="match status" value="1"/>
</dbReference>
<sequence length="553" mass="61260">MASLMPGVDMQLDSPQTSIDTDSAASTLSPKTVHTTSTQSSTVSAISSARSTSTSSSRPHLSSYASHDGHKTICEGRFIVLETLGSGATGKVKLGIDTTTGERVALKIMGKRATSKRQADQNRREIEAMTTIRHPNVLCLSHVELELKYPKSDGTFKDCILLVIELASGGELFDFMMYTGAFEETIAKIYTRHLLSALVTCHANQIYHRDLKPENLLLDEHYQLKIADFGYSAIQNQYDAANGALLHTECGTRSYMAPEILAHQPYNGTAADTWSAGVVIFIMITGNPPFQLATRSDWWFNAIATGNVDRFWRAHMRSAPNISVEARSFLELMLKPEASDRATLRQLLEHEWLNEMSDMSHDDLYNLMDERKRKVDAAKNHEREKAKQAAAAARAQGQYDPFKDQHRVRRGAGQEVEDTSLATLPPLRNTTKTVHTKLYIPDSFGEGAGDRVARTVEGFKAVMDGLKFTEVNVVKNKVKGVAPEDLGKVEVAVKLFCDSDQLVAEVNRKGGDIFDFRKAFEKIKELVEGREEETAEPEDDLAGEEGGEPIDMI</sequence>
<dbReference type="OrthoDB" id="193931at2759"/>
<feature type="binding site" evidence="7">
    <location>
        <begin position="214"/>
        <end position="215"/>
    </location>
    <ligand>
        <name>ATP</name>
        <dbReference type="ChEBI" id="CHEBI:30616"/>
    </ligand>
</feature>
<evidence type="ECO:0000256" key="2">
    <source>
        <dbReference type="ARBA" id="ARBA00022679"/>
    </source>
</evidence>
<organism evidence="12 13">
    <name type="scientific">Triparma strigata</name>
    <dbReference type="NCBI Taxonomy" id="1606541"/>
    <lineage>
        <taxon>Eukaryota</taxon>
        <taxon>Sar</taxon>
        <taxon>Stramenopiles</taxon>
        <taxon>Ochrophyta</taxon>
        <taxon>Bolidophyceae</taxon>
        <taxon>Parmales</taxon>
        <taxon>Triparmaceae</taxon>
        <taxon>Triparma</taxon>
    </lineage>
</organism>
<feature type="cross-link" description="Glycyl lysine isopeptide (Lys-Gly) (interchain with G-Cter in SUMO2)" evidence="8">
    <location>
        <position position="212"/>
    </location>
</feature>
<evidence type="ECO:0000256" key="9">
    <source>
        <dbReference type="PROSITE-ProRule" id="PRU10141"/>
    </source>
</evidence>
<feature type="binding site" evidence="7 9">
    <location>
        <position position="107"/>
    </location>
    <ligand>
        <name>ATP</name>
        <dbReference type="ChEBI" id="CHEBI:30616"/>
    </ligand>
</feature>
<feature type="compositionally biased region" description="Low complexity" evidence="10">
    <location>
        <begin position="32"/>
        <end position="63"/>
    </location>
</feature>
<dbReference type="Pfam" id="PF00069">
    <property type="entry name" value="Pkinase"/>
    <property type="match status" value="1"/>
</dbReference>
<dbReference type="EMBL" id="BRXY01000091">
    <property type="protein sequence ID" value="GMH64110.1"/>
    <property type="molecule type" value="Genomic_DNA"/>
</dbReference>
<keyword evidence="4" id="KW-0418">Kinase</keyword>
<comment type="caution">
    <text evidence="12">The sequence shown here is derived from an EMBL/GenBank/DDBJ whole genome shotgun (WGS) entry which is preliminary data.</text>
</comment>
<dbReference type="FunFam" id="1.10.510.10:FF:000571">
    <property type="entry name" value="Maternal embryonic leucine zipper kinase"/>
    <property type="match status" value="1"/>
</dbReference>
<dbReference type="PROSITE" id="PS00107">
    <property type="entry name" value="PROTEIN_KINASE_ATP"/>
    <property type="match status" value="1"/>
</dbReference>
<feature type="compositionally biased region" description="Acidic residues" evidence="10">
    <location>
        <begin position="530"/>
        <end position="553"/>
    </location>
</feature>
<accession>A0A9W7A666</accession>
<evidence type="ECO:0000259" key="11">
    <source>
        <dbReference type="PROSITE" id="PS50011"/>
    </source>
</evidence>
<gene>
    <name evidence="12" type="ORF">TrST_g1149</name>
</gene>
<evidence type="ECO:0000256" key="4">
    <source>
        <dbReference type="ARBA" id="ARBA00022777"/>
    </source>
</evidence>
<evidence type="ECO:0000313" key="12">
    <source>
        <dbReference type="EMBL" id="GMH64110.1"/>
    </source>
</evidence>
<proteinExistence type="predicted"/>
<evidence type="ECO:0000256" key="1">
    <source>
        <dbReference type="ARBA" id="ARBA00022527"/>
    </source>
</evidence>
<keyword evidence="2" id="KW-0808">Transferase</keyword>
<feature type="region of interest" description="Disordered" evidence="10">
    <location>
        <begin position="528"/>
        <end position="553"/>
    </location>
</feature>
<dbReference type="SUPFAM" id="SSF56112">
    <property type="entry name" value="Protein kinase-like (PK-like)"/>
    <property type="match status" value="1"/>
</dbReference>
<keyword evidence="1" id="KW-0723">Serine/threonine-protein kinase</keyword>
<evidence type="ECO:0000313" key="13">
    <source>
        <dbReference type="Proteomes" id="UP001165085"/>
    </source>
</evidence>
<dbReference type="InterPro" id="IPR017441">
    <property type="entry name" value="Protein_kinase_ATP_BS"/>
</dbReference>
<dbReference type="GO" id="GO:0004674">
    <property type="term" value="F:protein serine/threonine kinase activity"/>
    <property type="evidence" value="ECO:0007669"/>
    <property type="project" value="UniProtKB-KW"/>
</dbReference>
<feature type="region of interest" description="Disordered" evidence="10">
    <location>
        <begin position="1"/>
        <end position="66"/>
    </location>
</feature>
<evidence type="ECO:0000256" key="8">
    <source>
        <dbReference type="PIRSR" id="PIRSR630616-3"/>
    </source>
</evidence>
<feature type="binding site" evidence="7">
    <location>
        <position position="228"/>
    </location>
    <ligand>
        <name>ATP</name>
        <dbReference type="ChEBI" id="CHEBI:30616"/>
    </ligand>
</feature>
<dbReference type="GO" id="GO:0005524">
    <property type="term" value="F:ATP binding"/>
    <property type="evidence" value="ECO:0007669"/>
    <property type="project" value="UniProtKB-UniRule"/>
</dbReference>
<keyword evidence="5 7" id="KW-0067">ATP-binding</keyword>
<name>A0A9W7A666_9STRA</name>
<evidence type="ECO:0000256" key="6">
    <source>
        <dbReference type="PIRSR" id="PIRSR630616-1"/>
    </source>
</evidence>
<feature type="binding site" evidence="7">
    <location>
        <begin position="165"/>
        <end position="167"/>
    </location>
    <ligand>
        <name>ATP</name>
        <dbReference type="ChEBI" id="CHEBI:30616"/>
    </ligand>
</feature>
<dbReference type="InterPro" id="IPR030616">
    <property type="entry name" value="Aur-like"/>
</dbReference>
<feature type="compositionally biased region" description="Polar residues" evidence="10">
    <location>
        <begin position="13"/>
        <end position="30"/>
    </location>
</feature>
<dbReference type="PANTHER" id="PTHR24350">
    <property type="entry name" value="SERINE/THREONINE-PROTEIN KINASE IAL-RELATED"/>
    <property type="match status" value="1"/>
</dbReference>
<evidence type="ECO:0000256" key="7">
    <source>
        <dbReference type="PIRSR" id="PIRSR630616-2"/>
    </source>
</evidence>
<dbReference type="Gene3D" id="1.10.510.10">
    <property type="entry name" value="Transferase(Phosphotransferase) domain 1"/>
    <property type="match status" value="1"/>
</dbReference>
<reference evidence="13" key="1">
    <citation type="journal article" date="2023" name="Commun. Biol.">
        <title>Genome analysis of Parmales, the sister group of diatoms, reveals the evolutionary specialization of diatoms from phago-mixotrophs to photoautotrophs.</title>
        <authorList>
            <person name="Ban H."/>
            <person name="Sato S."/>
            <person name="Yoshikawa S."/>
            <person name="Yamada K."/>
            <person name="Nakamura Y."/>
            <person name="Ichinomiya M."/>
            <person name="Sato N."/>
            <person name="Blanc-Mathieu R."/>
            <person name="Endo H."/>
            <person name="Kuwata A."/>
            <person name="Ogata H."/>
        </authorList>
    </citation>
    <scope>NUCLEOTIDE SEQUENCE [LARGE SCALE GENOMIC DNA]</scope>
    <source>
        <strain evidence="13">NIES 3701</strain>
    </source>
</reference>
<dbReference type="InterPro" id="IPR011009">
    <property type="entry name" value="Kinase-like_dom_sf"/>
</dbReference>
<dbReference type="Proteomes" id="UP001165085">
    <property type="component" value="Unassembled WGS sequence"/>
</dbReference>
<dbReference type="InterPro" id="IPR008271">
    <property type="entry name" value="Ser/Thr_kinase_AS"/>
</dbReference>
<evidence type="ECO:0000256" key="3">
    <source>
        <dbReference type="ARBA" id="ARBA00022741"/>
    </source>
</evidence>
<protein>
    <recommendedName>
        <fullName evidence="11">Protein kinase domain-containing protein</fullName>
    </recommendedName>
</protein>
<feature type="domain" description="Protein kinase" evidence="11">
    <location>
        <begin position="78"/>
        <end position="353"/>
    </location>
</feature>
<dbReference type="AlphaFoldDB" id="A0A9W7A666"/>
<keyword evidence="3 7" id="KW-0547">Nucleotide-binding</keyword>
<evidence type="ECO:0000256" key="10">
    <source>
        <dbReference type="SAM" id="MobiDB-lite"/>
    </source>
</evidence>
<evidence type="ECO:0000256" key="5">
    <source>
        <dbReference type="ARBA" id="ARBA00022840"/>
    </source>
</evidence>
<dbReference type="PROSITE" id="PS00108">
    <property type="entry name" value="PROTEIN_KINASE_ST"/>
    <property type="match status" value="1"/>
</dbReference>